<dbReference type="OrthoDB" id="8005167at2"/>
<accession>A0A4S3MPF5</accession>
<name>A0A4S3MPF5_9RHOB</name>
<proteinExistence type="predicted"/>
<organism evidence="1 2">
    <name type="scientific">Aliigemmobacter aestuarii</name>
    <dbReference type="NCBI Taxonomy" id="1445661"/>
    <lineage>
        <taxon>Bacteria</taxon>
        <taxon>Pseudomonadati</taxon>
        <taxon>Pseudomonadota</taxon>
        <taxon>Alphaproteobacteria</taxon>
        <taxon>Rhodobacterales</taxon>
        <taxon>Paracoccaceae</taxon>
        <taxon>Aliigemmobacter</taxon>
    </lineage>
</organism>
<protein>
    <submittedName>
        <fullName evidence="1">DUF1127 domain-containing protein</fullName>
    </submittedName>
</protein>
<dbReference type="EMBL" id="SSND01000003">
    <property type="protein sequence ID" value="THD83039.1"/>
    <property type="molecule type" value="Genomic_DNA"/>
</dbReference>
<dbReference type="RefSeq" id="WP_136395066.1">
    <property type="nucleotide sequence ID" value="NZ_SSND01000003.1"/>
</dbReference>
<comment type="caution">
    <text evidence="1">The sequence shown here is derived from an EMBL/GenBank/DDBJ whole genome shotgun (WGS) entry which is preliminary data.</text>
</comment>
<sequence length="72" mass="7951">MTALAHPAPLSLTQGLPPLSRVLMAASMTLAVWDMRARSRRDLATLPGDRLQDLGLTPEAARREAAKPFWRE</sequence>
<gene>
    <name evidence="1" type="ORF">E7811_12935</name>
</gene>
<evidence type="ECO:0000313" key="1">
    <source>
        <dbReference type="EMBL" id="THD83039.1"/>
    </source>
</evidence>
<dbReference type="AlphaFoldDB" id="A0A4S3MPF5"/>
<keyword evidence="2" id="KW-1185">Reference proteome</keyword>
<dbReference type="Proteomes" id="UP000309450">
    <property type="component" value="Unassembled WGS sequence"/>
</dbReference>
<reference evidence="1 2" key="1">
    <citation type="submission" date="2019-04" db="EMBL/GenBank/DDBJ databases">
        <title>Draft genome sequence of Gemmobacter aestuarii sp. nov.</title>
        <authorList>
            <person name="Hameed A."/>
            <person name="Lin S.-Y."/>
            <person name="Shahina M."/>
            <person name="Lai W.-A."/>
            <person name="Young C.-C."/>
        </authorList>
    </citation>
    <scope>NUCLEOTIDE SEQUENCE [LARGE SCALE GENOMIC DNA]</scope>
    <source>
        <strain evidence="1 2">CC-PW-75</strain>
    </source>
</reference>
<evidence type="ECO:0000313" key="2">
    <source>
        <dbReference type="Proteomes" id="UP000309450"/>
    </source>
</evidence>